<dbReference type="AlphaFoldDB" id="A0AAF1K231"/>
<dbReference type="Pfam" id="PF08837">
    <property type="entry name" value="DUF1810"/>
    <property type="match status" value="1"/>
</dbReference>
<sequence length="145" mass="15917">MVAMADPFALHRFVEAQDPVMAAVEAELRAGRKRSHWMWFVFPQLRALGHSATALHFGMVSLDEARAYRLHPVLGPRLVACTALMLAHAGRSAHDILGSPDDLKLRSSMTLFAAVNPAEPGFRAVLRAFYDNAPDQLTARLLAEG</sequence>
<dbReference type="InterPro" id="IPR014937">
    <property type="entry name" value="DUF1810"/>
</dbReference>
<accession>A0AAF1K231</accession>
<protein>
    <submittedName>
        <fullName evidence="1">DUF1810 domain-containing protein</fullName>
    </submittedName>
</protein>
<dbReference type="InterPro" id="IPR036287">
    <property type="entry name" value="Rv1873-like_sf"/>
</dbReference>
<gene>
    <name evidence="1" type="ORF">GXW79_10145</name>
</gene>
<reference evidence="1" key="1">
    <citation type="submission" date="2020-01" db="EMBL/GenBank/DDBJ databases">
        <authorList>
            <person name="Rat A."/>
        </authorList>
    </citation>
    <scope>NUCLEOTIDE SEQUENCE</scope>
    <source>
        <strain evidence="1">LMG 28251</strain>
    </source>
</reference>
<name>A0AAF1K231_9PROT</name>
<organism evidence="1 2">
    <name type="scientific">Plastoroseomonas arctica</name>
    <dbReference type="NCBI Taxonomy" id="1509237"/>
    <lineage>
        <taxon>Bacteria</taxon>
        <taxon>Pseudomonadati</taxon>
        <taxon>Pseudomonadota</taxon>
        <taxon>Alphaproteobacteria</taxon>
        <taxon>Acetobacterales</taxon>
        <taxon>Acetobacteraceae</taxon>
        <taxon>Plastoroseomonas</taxon>
    </lineage>
</organism>
<dbReference type="EMBL" id="JAAEDH010000010">
    <property type="protein sequence ID" value="MBR0655443.1"/>
    <property type="molecule type" value="Genomic_DNA"/>
</dbReference>
<dbReference type="SUPFAM" id="SSF140736">
    <property type="entry name" value="Rv1873-like"/>
    <property type="match status" value="1"/>
</dbReference>
<dbReference type="PIRSF" id="PIRSF008546">
    <property type="entry name" value="UCP008546"/>
    <property type="match status" value="1"/>
</dbReference>
<reference evidence="1" key="2">
    <citation type="journal article" date="2021" name="Syst. Appl. Microbiol.">
        <title>Roseomonas hellenica sp. nov., isolated from roots of wild-growing Alkanna tinctoria.</title>
        <authorList>
            <person name="Rat A."/>
            <person name="Naranjo H.D."/>
            <person name="Lebbe L."/>
            <person name="Cnockaert M."/>
            <person name="Krigas N."/>
            <person name="Grigoriadou K."/>
            <person name="Maloupa E."/>
            <person name="Willems A."/>
        </authorList>
    </citation>
    <scope>NUCLEOTIDE SEQUENCE</scope>
    <source>
        <strain evidence="1">LMG 28251</strain>
    </source>
</reference>
<evidence type="ECO:0000313" key="2">
    <source>
        <dbReference type="Proteomes" id="UP001196068"/>
    </source>
</evidence>
<comment type="caution">
    <text evidence="1">The sequence shown here is derived from an EMBL/GenBank/DDBJ whole genome shotgun (WGS) entry which is preliminary data.</text>
</comment>
<keyword evidence="2" id="KW-1185">Reference proteome</keyword>
<evidence type="ECO:0000313" key="1">
    <source>
        <dbReference type="EMBL" id="MBR0655443.1"/>
    </source>
</evidence>
<dbReference type="Gene3D" id="1.25.40.380">
    <property type="entry name" value="Protein of unknown function DUF1810"/>
    <property type="match status" value="1"/>
</dbReference>
<proteinExistence type="predicted"/>
<dbReference type="Proteomes" id="UP001196068">
    <property type="component" value="Unassembled WGS sequence"/>
</dbReference>